<dbReference type="EMBL" id="QPFP01000028">
    <property type="protein sequence ID" value="TEB29316.1"/>
    <property type="molecule type" value="Genomic_DNA"/>
</dbReference>
<dbReference type="Proteomes" id="UP000298030">
    <property type="component" value="Unassembled WGS sequence"/>
</dbReference>
<organism evidence="2 3">
    <name type="scientific">Coprinellus micaceus</name>
    <name type="common">Glistening ink-cap mushroom</name>
    <name type="synonym">Coprinus micaceus</name>
    <dbReference type="NCBI Taxonomy" id="71717"/>
    <lineage>
        <taxon>Eukaryota</taxon>
        <taxon>Fungi</taxon>
        <taxon>Dikarya</taxon>
        <taxon>Basidiomycota</taxon>
        <taxon>Agaricomycotina</taxon>
        <taxon>Agaricomycetes</taxon>
        <taxon>Agaricomycetidae</taxon>
        <taxon>Agaricales</taxon>
        <taxon>Agaricineae</taxon>
        <taxon>Psathyrellaceae</taxon>
        <taxon>Coprinellus</taxon>
    </lineage>
</organism>
<reference evidence="2 3" key="1">
    <citation type="journal article" date="2019" name="Nat. Ecol. Evol.">
        <title>Megaphylogeny resolves global patterns of mushroom evolution.</title>
        <authorList>
            <person name="Varga T."/>
            <person name="Krizsan K."/>
            <person name="Foldi C."/>
            <person name="Dima B."/>
            <person name="Sanchez-Garcia M."/>
            <person name="Sanchez-Ramirez S."/>
            <person name="Szollosi G.J."/>
            <person name="Szarkandi J.G."/>
            <person name="Papp V."/>
            <person name="Albert L."/>
            <person name="Andreopoulos W."/>
            <person name="Angelini C."/>
            <person name="Antonin V."/>
            <person name="Barry K.W."/>
            <person name="Bougher N.L."/>
            <person name="Buchanan P."/>
            <person name="Buyck B."/>
            <person name="Bense V."/>
            <person name="Catcheside P."/>
            <person name="Chovatia M."/>
            <person name="Cooper J."/>
            <person name="Damon W."/>
            <person name="Desjardin D."/>
            <person name="Finy P."/>
            <person name="Geml J."/>
            <person name="Haridas S."/>
            <person name="Hughes K."/>
            <person name="Justo A."/>
            <person name="Karasinski D."/>
            <person name="Kautmanova I."/>
            <person name="Kiss B."/>
            <person name="Kocsube S."/>
            <person name="Kotiranta H."/>
            <person name="LaButti K.M."/>
            <person name="Lechner B.E."/>
            <person name="Liimatainen K."/>
            <person name="Lipzen A."/>
            <person name="Lukacs Z."/>
            <person name="Mihaltcheva S."/>
            <person name="Morgado L.N."/>
            <person name="Niskanen T."/>
            <person name="Noordeloos M.E."/>
            <person name="Ohm R.A."/>
            <person name="Ortiz-Santana B."/>
            <person name="Ovrebo C."/>
            <person name="Racz N."/>
            <person name="Riley R."/>
            <person name="Savchenko A."/>
            <person name="Shiryaev A."/>
            <person name="Soop K."/>
            <person name="Spirin V."/>
            <person name="Szebenyi C."/>
            <person name="Tomsovsky M."/>
            <person name="Tulloss R.E."/>
            <person name="Uehling J."/>
            <person name="Grigoriev I.V."/>
            <person name="Vagvolgyi C."/>
            <person name="Papp T."/>
            <person name="Martin F.M."/>
            <person name="Miettinen O."/>
            <person name="Hibbett D.S."/>
            <person name="Nagy L.G."/>
        </authorList>
    </citation>
    <scope>NUCLEOTIDE SEQUENCE [LARGE SCALE GENOMIC DNA]</scope>
    <source>
        <strain evidence="2 3">FP101781</strain>
    </source>
</reference>
<sequence>MANAASHRTCRQPRKAVDMDSFNSLFKSPRAYAQQIGSEVHRTTVPTLEYNSTSRTGSGVDVDASFASYFSTLNLVPGVPIQTDPVQTASAVEPGPPLNAKERAAAL</sequence>
<keyword evidence="3" id="KW-1185">Reference proteome</keyword>
<feature type="region of interest" description="Disordered" evidence="1">
    <location>
        <begin position="86"/>
        <end position="107"/>
    </location>
</feature>
<name>A0A4Y7T571_COPMI</name>
<proteinExistence type="predicted"/>
<accession>A0A4Y7T571</accession>
<evidence type="ECO:0000313" key="2">
    <source>
        <dbReference type="EMBL" id="TEB29316.1"/>
    </source>
</evidence>
<evidence type="ECO:0000313" key="3">
    <source>
        <dbReference type="Proteomes" id="UP000298030"/>
    </source>
</evidence>
<protein>
    <submittedName>
        <fullName evidence="2">Uncharacterized protein</fullName>
    </submittedName>
</protein>
<dbReference type="AlphaFoldDB" id="A0A4Y7T571"/>
<evidence type="ECO:0000256" key="1">
    <source>
        <dbReference type="SAM" id="MobiDB-lite"/>
    </source>
</evidence>
<comment type="caution">
    <text evidence="2">The sequence shown here is derived from an EMBL/GenBank/DDBJ whole genome shotgun (WGS) entry which is preliminary data.</text>
</comment>
<gene>
    <name evidence="2" type="ORF">FA13DRAFT_1735023</name>
</gene>